<dbReference type="Pfam" id="PF00085">
    <property type="entry name" value="Thioredoxin"/>
    <property type="match status" value="1"/>
</dbReference>
<dbReference type="PROSITE" id="PS51354">
    <property type="entry name" value="GLUTAREDOXIN_2"/>
    <property type="match status" value="1"/>
</dbReference>
<dbReference type="SUPFAM" id="SSF52833">
    <property type="entry name" value="Thioredoxin-like"/>
    <property type="match status" value="2"/>
</dbReference>
<dbReference type="InterPro" id="IPR036249">
    <property type="entry name" value="Thioredoxin-like_sf"/>
</dbReference>
<protein>
    <recommendedName>
        <fullName evidence="4">Thioredoxin domain-containing protein</fullName>
    </recommendedName>
</protein>
<dbReference type="GO" id="GO:0006879">
    <property type="term" value="P:intracellular iron ion homeostasis"/>
    <property type="evidence" value="ECO:0007669"/>
    <property type="project" value="TreeGrafter"/>
</dbReference>
<comment type="caution">
    <text evidence="5">The sequence shown here is derived from an EMBL/GenBank/DDBJ whole genome shotgun (WGS) entry which is preliminary data.</text>
</comment>
<keyword evidence="2" id="KW-0408">Iron</keyword>
<dbReference type="InterPro" id="IPR013766">
    <property type="entry name" value="Thioredoxin_domain"/>
</dbReference>
<evidence type="ECO:0000259" key="4">
    <source>
        <dbReference type="PROSITE" id="PS51352"/>
    </source>
</evidence>
<dbReference type="InterPro" id="IPR033658">
    <property type="entry name" value="GRX_PICOT-like"/>
</dbReference>
<name>A0A2A2M0R9_9BILA</name>
<dbReference type="GO" id="GO:0005829">
    <property type="term" value="C:cytosol"/>
    <property type="evidence" value="ECO:0007669"/>
    <property type="project" value="TreeGrafter"/>
</dbReference>
<evidence type="ECO:0000256" key="2">
    <source>
        <dbReference type="ARBA" id="ARBA00023004"/>
    </source>
</evidence>
<dbReference type="GO" id="GO:0051536">
    <property type="term" value="F:iron-sulfur cluster binding"/>
    <property type="evidence" value="ECO:0007669"/>
    <property type="project" value="UniProtKB-KW"/>
</dbReference>
<evidence type="ECO:0000313" key="5">
    <source>
        <dbReference type="EMBL" id="PAV92038.1"/>
    </source>
</evidence>
<evidence type="ECO:0000313" key="6">
    <source>
        <dbReference type="Proteomes" id="UP000218231"/>
    </source>
</evidence>
<dbReference type="Pfam" id="PF00462">
    <property type="entry name" value="Glutaredoxin"/>
    <property type="match status" value="1"/>
</dbReference>
<dbReference type="Proteomes" id="UP000218231">
    <property type="component" value="Unassembled WGS sequence"/>
</dbReference>
<evidence type="ECO:0000256" key="3">
    <source>
        <dbReference type="ARBA" id="ARBA00023014"/>
    </source>
</evidence>
<dbReference type="STRING" id="2018661.A0A2A2M0R9"/>
<dbReference type="PANTHER" id="PTHR10293:SF73">
    <property type="entry name" value="GLUTAREDOXIN-3"/>
    <property type="match status" value="1"/>
</dbReference>
<organism evidence="5 6">
    <name type="scientific">Diploscapter pachys</name>
    <dbReference type="NCBI Taxonomy" id="2018661"/>
    <lineage>
        <taxon>Eukaryota</taxon>
        <taxon>Metazoa</taxon>
        <taxon>Ecdysozoa</taxon>
        <taxon>Nematoda</taxon>
        <taxon>Chromadorea</taxon>
        <taxon>Rhabditida</taxon>
        <taxon>Rhabditina</taxon>
        <taxon>Rhabditomorpha</taxon>
        <taxon>Rhabditoidea</taxon>
        <taxon>Rhabditidae</taxon>
        <taxon>Diploscapter</taxon>
    </lineage>
</organism>
<dbReference type="PANTHER" id="PTHR10293">
    <property type="entry name" value="GLUTAREDOXIN FAMILY MEMBER"/>
    <property type="match status" value="1"/>
</dbReference>
<dbReference type="InterPro" id="IPR004480">
    <property type="entry name" value="Monothiol_GRX-rel"/>
</dbReference>
<reference evidence="5 6" key="1">
    <citation type="journal article" date="2017" name="Curr. Biol.">
        <title>Genome architecture and evolution of a unichromosomal asexual nematode.</title>
        <authorList>
            <person name="Fradin H."/>
            <person name="Zegar C."/>
            <person name="Gutwein M."/>
            <person name="Lucas J."/>
            <person name="Kovtun M."/>
            <person name="Corcoran D."/>
            <person name="Baugh L.R."/>
            <person name="Kiontke K."/>
            <person name="Gunsalus K."/>
            <person name="Fitch D.H."/>
            <person name="Piano F."/>
        </authorList>
    </citation>
    <scope>NUCLEOTIDE SEQUENCE [LARGE SCALE GENOMIC DNA]</scope>
    <source>
        <strain evidence="5">PF1309</strain>
    </source>
</reference>
<dbReference type="AlphaFoldDB" id="A0A2A2M0R9"/>
<dbReference type="PROSITE" id="PS51352">
    <property type="entry name" value="THIOREDOXIN_2"/>
    <property type="match status" value="1"/>
</dbReference>
<dbReference type="EMBL" id="LIAE01006274">
    <property type="protein sequence ID" value="PAV92038.1"/>
    <property type="molecule type" value="Genomic_DNA"/>
</dbReference>
<proteinExistence type="predicted"/>
<dbReference type="GO" id="GO:0005634">
    <property type="term" value="C:nucleus"/>
    <property type="evidence" value="ECO:0007669"/>
    <property type="project" value="TreeGrafter"/>
</dbReference>
<keyword evidence="3" id="KW-0411">Iron-sulfur</keyword>
<evidence type="ECO:0000256" key="1">
    <source>
        <dbReference type="ARBA" id="ARBA00022723"/>
    </source>
</evidence>
<dbReference type="CDD" id="cd03028">
    <property type="entry name" value="GRX_PICOT_like"/>
    <property type="match status" value="1"/>
</dbReference>
<dbReference type="FunFam" id="3.40.30.10:FF:000012">
    <property type="entry name" value="Monothiol glutaredoxin"/>
    <property type="match status" value="1"/>
</dbReference>
<dbReference type="OrthoDB" id="415696at2759"/>
<dbReference type="Gene3D" id="3.40.30.10">
    <property type="entry name" value="Glutaredoxin"/>
    <property type="match status" value="2"/>
</dbReference>
<dbReference type="GO" id="GO:0046872">
    <property type="term" value="F:metal ion binding"/>
    <property type="evidence" value="ECO:0007669"/>
    <property type="project" value="UniProtKB-KW"/>
</dbReference>
<feature type="domain" description="Thioredoxin" evidence="4">
    <location>
        <begin position="16"/>
        <end position="145"/>
    </location>
</feature>
<accession>A0A2A2M0R9</accession>
<keyword evidence="6" id="KW-1185">Reference proteome</keyword>
<dbReference type="InterPro" id="IPR002109">
    <property type="entry name" value="Glutaredoxin"/>
</dbReference>
<gene>
    <name evidence="5" type="ORF">WR25_22699</name>
</gene>
<keyword evidence="1" id="KW-0479">Metal-binding</keyword>
<sequence length="260" mass="29049">MRNILTANSPSTANRAVVQSESPTGFFFAIFEPKIQNRAMKQITTEEEFNSFVKSSDKLNVVHFFAPWAETCGQLNTFISDLAADLGADRVEAAFLDAEALPSVSHKHNINAVPTVILFKNGTAVDRVDGFKMDEIRRKVNSKLGSADENDSQEMTKEDLNARLKKLIESHRLMLFMKGNKGAPKCGFSRQMTDLLNSVKADYGTFDILSDEDVRQGLKSYSNWPTYPQLYLDGELLGGLDVVREELQDEDFVSKLPKVA</sequence>